<sequence length="234" mass="26198">MTDLRECLPPPIESHLSSPANERRISFRHPAYPDAAPDLLCLSAVDGGLGVGIEYNTALVACGIVAGNRWDGAWFSVRSSSDNDSIVPVEHPSDGILRDSVYYFCVGSSSEEPYPTCRVTGYFEARKVAHLVPISAAGWFESNRMKQYCRLPSKMNIIDNDRNMFLLRRDLHQLFDTRRFTIMPKTSIGAAAPTLITHVLLPQTHPELHILYHNRALQEPLTGIAVEMLFARFI</sequence>
<organism evidence="2 3">
    <name type="scientific">Diplogelasinospora grovesii</name>
    <dbReference type="NCBI Taxonomy" id="303347"/>
    <lineage>
        <taxon>Eukaryota</taxon>
        <taxon>Fungi</taxon>
        <taxon>Dikarya</taxon>
        <taxon>Ascomycota</taxon>
        <taxon>Pezizomycotina</taxon>
        <taxon>Sordariomycetes</taxon>
        <taxon>Sordariomycetidae</taxon>
        <taxon>Sordariales</taxon>
        <taxon>Diplogelasinosporaceae</taxon>
        <taxon>Diplogelasinospora</taxon>
    </lineage>
</organism>
<feature type="domain" description="HNH nuclease" evidence="1">
    <location>
        <begin position="117"/>
        <end position="182"/>
    </location>
</feature>
<name>A0AAN6S2H6_9PEZI</name>
<dbReference type="InterPro" id="IPR003615">
    <property type="entry name" value="HNH_nuc"/>
</dbReference>
<evidence type="ECO:0000259" key="1">
    <source>
        <dbReference type="Pfam" id="PF13391"/>
    </source>
</evidence>
<evidence type="ECO:0000313" key="3">
    <source>
        <dbReference type="Proteomes" id="UP001303473"/>
    </source>
</evidence>
<dbReference type="EMBL" id="MU853850">
    <property type="protein sequence ID" value="KAK3937593.1"/>
    <property type="molecule type" value="Genomic_DNA"/>
</dbReference>
<comment type="caution">
    <text evidence="2">The sequence shown here is derived from an EMBL/GenBank/DDBJ whole genome shotgun (WGS) entry which is preliminary data.</text>
</comment>
<proteinExistence type="predicted"/>
<accession>A0AAN6S2H6</accession>
<protein>
    <recommendedName>
        <fullName evidence="1">HNH nuclease domain-containing protein</fullName>
    </recommendedName>
</protein>
<gene>
    <name evidence="2" type="ORF">QBC46DRAFT_411015</name>
</gene>
<keyword evidence="3" id="KW-1185">Reference proteome</keyword>
<reference evidence="3" key="1">
    <citation type="journal article" date="2023" name="Mol. Phylogenet. Evol.">
        <title>Genome-scale phylogeny and comparative genomics of the fungal order Sordariales.</title>
        <authorList>
            <person name="Hensen N."/>
            <person name="Bonometti L."/>
            <person name="Westerberg I."/>
            <person name="Brannstrom I.O."/>
            <person name="Guillou S."/>
            <person name="Cros-Aarteil S."/>
            <person name="Calhoun S."/>
            <person name="Haridas S."/>
            <person name="Kuo A."/>
            <person name="Mondo S."/>
            <person name="Pangilinan J."/>
            <person name="Riley R."/>
            <person name="LaButti K."/>
            <person name="Andreopoulos B."/>
            <person name="Lipzen A."/>
            <person name="Chen C."/>
            <person name="Yan M."/>
            <person name="Daum C."/>
            <person name="Ng V."/>
            <person name="Clum A."/>
            <person name="Steindorff A."/>
            <person name="Ohm R.A."/>
            <person name="Martin F."/>
            <person name="Silar P."/>
            <person name="Natvig D.O."/>
            <person name="Lalanne C."/>
            <person name="Gautier V."/>
            <person name="Ament-Velasquez S.L."/>
            <person name="Kruys A."/>
            <person name="Hutchinson M.I."/>
            <person name="Powell A.J."/>
            <person name="Barry K."/>
            <person name="Miller A.N."/>
            <person name="Grigoriev I.V."/>
            <person name="Debuchy R."/>
            <person name="Gladieux P."/>
            <person name="Hiltunen Thoren M."/>
            <person name="Johannesson H."/>
        </authorList>
    </citation>
    <scope>NUCLEOTIDE SEQUENCE [LARGE SCALE GENOMIC DNA]</scope>
    <source>
        <strain evidence="3">CBS 340.73</strain>
    </source>
</reference>
<dbReference type="AlphaFoldDB" id="A0AAN6S2H6"/>
<dbReference type="Pfam" id="PF13391">
    <property type="entry name" value="HNH_2"/>
    <property type="match status" value="1"/>
</dbReference>
<evidence type="ECO:0000313" key="2">
    <source>
        <dbReference type="EMBL" id="KAK3937593.1"/>
    </source>
</evidence>
<dbReference type="Proteomes" id="UP001303473">
    <property type="component" value="Unassembled WGS sequence"/>
</dbReference>